<proteinExistence type="predicted"/>
<organism evidence="1 2">
    <name type="scientific">Polyporus arcularius HHB13444</name>
    <dbReference type="NCBI Taxonomy" id="1314778"/>
    <lineage>
        <taxon>Eukaryota</taxon>
        <taxon>Fungi</taxon>
        <taxon>Dikarya</taxon>
        <taxon>Basidiomycota</taxon>
        <taxon>Agaricomycotina</taxon>
        <taxon>Agaricomycetes</taxon>
        <taxon>Polyporales</taxon>
        <taxon>Polyporaceae</taxon>
        <taxon>Polyporus</taxon>
    </lineage>
</organism>
<name>A0A5C3NJS5_9APHY</name>
<dbReference type="EMBL" id="ML212926">
    <property type="protein sequence ID" value="TFK77981.1"/>
    <property type="molecule type" value="Genomic_DNA"/>
</dbReference>
<reference evidence="1 2" key="1">
    <citation type="journal article" date="2019" name="Nat. Ecol. Evol.">
        <title>Megaphylogeny resolves global patterns of mushroom evolution.</title>
        <authorList>
            <person name="Varga T."/>
            <person name="Krizsan K."/>
            <person name="Foldi C."/>
            <person name="Dima B."/>
            <person name="Sanchez-Garcia M."/>
            <person name="Sanchez-Ramirez S."/>
            <person name="Szollosi G.J."/>
            <person name="Szarkandi J.G."/>
            <person name="Papp V."/>
            <person name="Albert L."/>
            <person name="Andreopoulos W."/>
            <person name="Angelini C."/>
            <person name="Antonin V."/>
            <person name="Barry K.W."/>
            <person name="Bougher N.L."/>
            <person name="Buchanan P."/>
            <person name="Buyck B."/>
            <person name="Bense V."/>
            <person name="Catcheside P."/>
            <person name="Chovatia M."/>
            <person name="Cooper J."/>
            <person name="Damon W."/>
            <person name="Desjardin D."/>
            <person name="Finy P."/>
            <person name="Geml J."/>
            <person name="Haridas S."/>
            <person name="Hughes K."/>
            <person name="Justo A."/>
            <person name="Karasinski D."/>
            <person name="Kautmanova I."/>
            <person name="Kiss B."/>
            <person name="Kocsube S."/>
            <person name="Kotiranta H."/>
            <person name="LaButti K.M."/>
            <person name="Lechner B.E."/>
            <person name="Liimatainen K."/>
            <person name="Lipzen A."/>
            <person name="Lukacs Z."/>
            <person name="Mihaltcheva S."/>
            <person name="Morgado L.N."/>
            <person name="Niskanen T."/>
            <person name="Noordeloos M.E."/>
            <person name="Ohm R.A."/>
            <person name="Ortiz-Santana B."/>
            <person name="Ovrebo C."/>
            <person name="Racz N."/>
            <person name="Riley R."/>
            <person name="Savchenko A."/>
            <person name="Shiryaev A."/>
            <person name="Soop K."/>
            <person name="Spirin V."/>
            <person name="Szebenyi C."/>
            <person name="Tomsovsky M."/>
            <person name="Tulloss R.E."/>
            <person name="Uehling J."/>
            <person name="Grigoriev I.V."/>
            <person name="Vagvolgyi C."/>
            <person name="Papp T."/>
            <person name="Martin F.M."/>
            <person name="Miettinen O."/>
            <person name="Hibbett D.S."/>
            <person name="Nagy L.G."/>
        </authorList>
    </citation>
    <scope>NUCLEOTIDE SEQUENCE [LARGE SCALE GENOMIC DNA]</scope>
    <source>
        <strain evidence="1 2">HHB13444</strain>
    </source>
</reference>
<sequence>MVTQRSKRDPSNLRLAVNCYGRTPCGLAQLTSLSPAAIPDAEKRATHQGDRNEQWRRYATGSCRELGPPKRASLLARRIAFTSSISAGSDADVTDVRAVVPQGICIGLFPSQIRGIVLFFSSVQIISAGYSMLWPQRPRSGCKSYAQSVPAAAAAAAKTVCEHPSAGVWRPINGDPGASCEVDYANDKLPAGRETSNRDRIAYRRCKTILPRLPRKVMQDPF</sequence>
<dbReference type="InParanoid" id="A0A5C3NJS5"/>
<keyword evidence="2" id="KW-1185">Reference proteome</keyword>
<dbReference type="AlphaFoldDB" id="A0A5C3NJS5"/>
<protein>
    <submittedName>
        <fullName evidence="1">Uncharacterized protein</fullName>
    </submittedName>
</protein>
<dbReference type="Proteomes" id="UP000308197">
    <property type="component" value="Unassembled WGS sequence"/>
</dbReference>
<accession>A0A5C3NJS5</accession>
<evidence type="ECO:0000313" key="1">
    <source>
        <dbReference type="EMBL" id="TFK77981.1"/>
    </source>
</evidence>
<gene>
    <name evidence="1" type="ORF">K466DRAFT_668561</name>
</gene>
<evidence type="ECO:0000313" key="2">
    <source>
        <dbReference type="Proteomes" id="UP000308197"/>
    </source>
</evidence>